<evidence type="ECO:0000259" key="2">
    <source>
        <dbReference type="Pfam" id="PF12804"/>
    </source>
</evidence>
<keyword evidence="1" id="KW-0460">Magnesium</keyword>
<sequence>MEEGLLTDYKNWTILKRMGENEMEYSIVVLAAGYSHRFGGDKRLASIQGEPMLLRTLQATMAAASTLEDTQIQVVIRARDPVIANGLRNMPVQVLHAPVWPVGIGASLAFCVEQLQRQGANPRAVLVCLGDMPFVEPETMVTLLQSAREDRICVPVCAGTRGYPIAIGRRYLTALSRLRRSGVEKVLRIYSDAVYDVEVPDPAINCDINRPDDFHAAVRQDLFGKIFASRDTAPGERLPSLLE</sequence>
<dbReference type="PANTHER" id="PTHR43777:SF1">
    <property type="entry name" value="MOLYBDENUM COFACTOR CYTIDYLYLTRANSFERASE"/>
    <property type="match status" value="1"/>
</dbReference>
<dbReference type="InterPro" id="IPR025877">
    <property type="entry name" value="MobA-like_NTP_Trfase"/>
</dbReference>
<gene>
    <name evidence="3" type="ORF">FDY93_06080</name>
</gene>
<comment type="caution">
    <text evidence="3">The sequence shown here is derived from an EMBL/GenBank/DDBJ whole genome shotgun (WGS) entry which is preliminary data.</text>
</comment>
<evidence type="ECO:0000256" key="1">
    <source>
        <dbReference type="ARBA" id="ARBA00022842"/>
    </source>
</evidence>
<keyword evidence="4" id="KW-1185">Reference proteome</keyword>
<dbReference type="PANTHER" id="PTHR43777">
    <property type="entry name" value="MOLYBDENUM COFACTOR CYTIDYLYLTRANSFERASE"/>
    <property type="match status" value="1"/>
</dbReference>
<dbReference type="CDD" id="cd04182">
    <property type="entry name" value="GT_2_like_f"/>
    <property type="match status" value="1"/>
</dbReference>
<dbReference type="Gene3D" id="3.90.550.10">
    <property type="entry name" value="Spore Coat Polysaccharide Biosynthesis Protein SpsA, Chain A"/>
    <property type="match status" value="1"/>
</dbReference>
<dbReference type="Proteomes" id="UP000306791">
    <property type="component" value="Unassembled WGS sequence"/>
</dbReference>
<proteinExistence type="predicted"/>
<organism evidence="3 4">
    <name type="scientific">Microbulbifer harenosus</name>
    <dbReference type="NCBI Taxonomy" id="2576840"/>
    <lineage>
        <taxon>Bacteria</taxon>
        <taxon>Pseudomonadati</taxon>
        <taxon>Pseudomonadota</taxon>
        <taxon>Gammaproteobacteria</taxon>
        <taxon>Cellvibrionales</taxon>
        <taxon>Microbulbiferaceae</taxon>
        <taxon>Microbulbifer</taxon>
    </lineage>
</organism>
<dbReference type="RefSeq" id="WP_138234860.1">
    <property type="nucleotide sequence ID" value="NZ_VANI01000006.1"/>
</dbReference>
<feature type="domain" description="MobA-like NTP transferase" evidence="2">
    <location>
        <begin position="28"/>
        <end position="188"/>
    </location>
</feature>
<name>A0ABY2UJI7_9GAMM</name>
<evidence type="ECO:0000313" key="3">
    <source>
        <dbReference type="EMBL" id="TLM78362.1"/>
    </source>
</evidence>
<evidence type="ECO:0000313" key="4">
    <source>
        <dbReference type="Proteomes" id="UP000306791"/>
    </source>
</evidence>
<dbReference type="EMBL" id="VANI01000006">
    <property type="protein sequence ID" value="TLM78362.1"/>
    <property type="molecule type" value="Genomic_DNA"/>
</dbReference>
<dbReference type="InterPro" id="IPR029044">
    <property type="entry name" value="Nucleotide-diphossugar_trans"/>
</dbReference>
<reference evidence="3 4" key="1">
    <citation type="submission" date="2019-05" db="EMBL/GenBank/DDBJ databases">
        <title>Microbulbifer harenosus sp. nov., an alginate-degrading bacterium isolated from coastal sand.</title>
        <authorList>
            <person name="Huang H."/>
            <person name="Mo K."/>
            <person name="Bao S."/>
        </authorList>
    </citation>
    <scope>NUCLEOTIDE SEQUENCE [LARGE SCALE GENOMIC DNA]</scope>
    <source>
        <strain evidence="3 4">HB161719</strain>
    </source>
</reference>
<accession>A0ABY2UJI7</accession>
<protein>
    <submittedName>
        <fullName evidence="3">Nucleotidyltransferase family protein</fullName>
    </submittedName>
</protein>
<dbReference type="Pfam" id="PF12804">
    <property type="entry name" value="NTP_transf_3"/>
    <property type="match status" value="1"/>
</dbReference>
<dbReference type="SUPFAM" id="SSF53448">
    <property type="entry name" value="Nucleotide-diphospho-sugar transferases"/>
    <property type="match status" value="1"/>
</dbReference>